<proteinExistence type="predicted"/>
<sequence length="106" mass="10800">MTFVLGADATAGVLEETRHKGEGRRVAKGDRDREVPRGSVPGSLGCGGRCGVPPSSCLRERSAVGSEEQSSGGEGAPPGVRAAPRPPCCPEPLIARPAVRAAGRGR</sequence>
<evidence type="ECO:0000313" key="1">
    <source>
        <dbReference type="EMBL" id="CAN0462126.1"/>
    </source>
</evidence>
<evidence type="ECO:0000313" key="2">
    <source>
        <dbReference type="Proteomes" id="UP001162501"/>
    </source>
</evidence>
<reference evidence="1" key="2">
    <citation type="submission" date="2025-03" db="EMBL/GenBank/DDBJ databases">
        <authorList>
            <consortium name="ELIXIR-Norway"/>
            <consortium name="Elixir Norway"/>
        </authorList>
    </citation>
    <scope>NUCLEOTIDE SEQUENCE</scope>
</reference>
<gene>
    <name evidence="1" type="ORF">MRATA1EN22A_LOCUS20059</name>
</gene>
<accession>A0AC59ZMP8</accession>
<dbReference type="EMBL" id="OX596114">
    <property type="protein sequence ID" value="CAN0462126.1"/>
    <property type="molecule type" value="Genomic_DNA"/>
</dbReference>
<dbReference type="Proteomes" id="UP001162501">
    <property type="component" value="Chromosome 30"/>
</dbReference>
<organism evidence="1 2">
    <name type="scientific">Rangifer tarandus platyrhynchus</name>
    <name type="common">Svalbard reindeer</name>
    <dbReference type="NCBI Taxonomy" id="3082113"/>
    <lineage>
        <taxon>Eukaryota</taxon>
        <taxon>Metazoa</taxon>
        <taxon>Chordata</taxon>
        <taxon>Craniata</taxon>
        <taxon>Vertebrata</taxon>
        <taxon>Euteleostomi</taxon>
        <taxon>Mammalia</taxon>
        <taxon>Eutheria</taxon>
        <taxon>Laurasiatheria</taxon>
        <taxon>Artiodactyla</taxon>
        <taxon>Ruminantia</taxon>
        <taxon>Pecora</taxon>
        <taxon>Cervidae</taxon>
        <taxon>Odocoileinae</taxon>
        <taxon>Rangifer</taxon>
    </lineage>
</organism>
<reference evidence="1" key="1">
    <citation type="submission" date="2023-05" db="EMBL/GenBank/DDBJ databases">
        <authorList>
            <consortium name="ELIXIR-Norway"/>
        </authorList>
    </citation>
    <scope>NUCLEOTIDE SEQUENCE</scope>
</reference>
<name>A0AC59ZMP8_RANTA</name>
<protein>
    <submittedName>
        <fullName evidence="1">Uncharacterized protein</fullName>
    </submittedName>
</protein>